<name>A0A9N8WIT0_9GLOM</name>
<evidence type="ECO:0000256" key="1">
    <source>
        <dbReference type="ARBA" id="ARBA00004173"/>
    </source>
</evidence>
<gene>
    <name evidence="8" type="ORF">FCALED_LOCUS3090</name>
</gene>
<organism evidence="8 9">
    <name type="scientific">Funneliformis caledonium</name>
    <dbReference type="NCBI Taxonomy" id="1117310"/>
    <lineage>
        <taxon>Eukaryota</taxon>
        <taxon>Fungi</taxon>
        <taxon>Fungi incertae sedis</taxon>
        <taxon>Mucoromycota</taxon>
        <taxon>Glomeromycotina</taxon>
        <taxon>Glomeromycetes</taxon>
        <taxon>Glomerales</taxon>
        <taxon>Glomeraceae</taxon>
        <taxon>Funneliformis</taxon>
    </lineage>
</organism>
<evidence type="ECO:0000256" key="4">
    <source>
        <dbReference type="ARBA" id="ARBA00023128"/>
    </source>
</evidence>
<protein>
    <recommendedName>
        <fullName evidence="6">Large ribosomal subunit protein mL50</fullName>
    </recommendedName>
</protein>
<evidence type="ECO:0000256" key="3">
    <source>
        <dbReference type="ARBA" id="ARBA00022980"/>
    </source>
</evidence>
<dbReference type="Proteomes" id="UP000789570">
    <property type="component" value="Unassembled WGS sequence"/>
</dbReference>
<evidence type="ECO:0000256" key="5">
    <source>
        <dbReference type="ARBA" id="ARBA00023274"/>
    </source>
</evidence>
<feature type="region of interest" description="Disordered" evidence="7">
    <location>
        <begin position="133"/>
        <end position="154"/>
    </location>
</feature>
<dbReference type="GO" id="GO:0005840">
    <property type="term" value="C:ribosome"/>
    <property type="evidence" value="ECO:0007669"/>
    <property type="project" value="UniProtKB-KW"/>
</dbReference>
<dbReference type="InterPro" id="IPR018305">
    <property type="entry name" value="Ribosomal_m50"/>
</dbReference>
<evidence type="ECO:0000256" key="7">
    <source>
        <dbReference type="SAM" id="MobiDB-lite"/>
    </source>
</evidence>
<keyword evidence="3" id="KW-0689">Ribosomal protein</keyword>
<evidence type="ECO:0000313" key="9">
    <source>
        <dbReference type="Proteomes" id="UP000789570"/>
    </source>
</evidence>
<comment type="similarity">
    <text evidence="2">Belongs to the mitochondrion-specific ribosomal protein mL50 family.</text>
</comment>
<dbReference type="AlphaFoldDB" id="A0A9N8WIT0"/>
<keyword evidence="9" id="KW-1185">Reference proteome</keyword>
<evidence type="ECO:0000256" key="2">
    <source>
        <dbReference type="ARBA" id="ARBA00008860"/>
    </source>
</evidence>
<sequence length="154" mass="18066">MKRLNENLWPIANSEHRGFGTSRVTDPTKVKESICDIVQTHVEPAKGDLMHLELKDPKLKFEILRDCTMIIGKRIPNLELNNINTVKDAVDFFIREEPPDQRKGHPVAEWFIKNKDELPPNMIFIPFVKERGVKREDRSKGQKKSRLERQKFSY</sequence>
<keyword evidence="4" id="KW-0496">Mitochondrion</keyword>
<dbReference type="Pfam" id="PF10501">
    <property type="entry name" value="Ribosomal_L50"/>
    <property type="match status" value="1"/>
</dbReference>
<dbReference type="GO" id="GO:1990904">
    <property type="term" value="C:ribonucleoprotein complex"/>
    <property type="evidence" value="ECO:0007669"/>
    <property type="project" value="UniProtKB-KW"/>
</dbReference>
<dbReference type="OrthoDB" id="6220758at2759"/>
<dbReference type="EMBL" id="CAJVPQ010000515">
    <property type="protein sequence ID" value="CAG8488635.1"/>
    <property type="molecule type" value="Genomic_DNA"/>
</dbReference>
<comment type="caution">
    <text evidence="8">The sequence shown here is derived from an EMBL/GenBank/DDBJ whole genome shotgun (WGS) entry which is preliminary data.</text>
</comment>
<keyword evidence="5" id="KW-0687">Ribonucleoprotein</keyword>
<accession>A0A9N8WIT0</accession>
<proteinExistence type="inferred from homology"/>
<evidence type="ECO:0000313" key="8">
    <source>
        <dbReference type="EMBL" id="CAG8488635.1"/>
    </source>
</evidence>
<reference evidence="8" key="1">
    <citation type="submission" date="2021-06" db="EMBL/GenBank/DDBJ databases">
        <authorList>
            <person name="Kallberg Y."/>
            <person name="Tangrot J."/>
            <person name="Rosling A."/>
        </authorList>
    </citation>
    <scope>NUCLEOTIDE SEQUENCE</scope>
    <source>
        <strain evidence="8">UK204</strain>
    </source>
</reference>
<dbReference type="GO" id="GO:0005739">
    <property type="term" value="C:mitochondrion"/>
    <property type="evidence" value="ECO:0007669"/>
    <property type="project" value="UniProtKB-SubCell"/>
</dbReference>
<evidence type="ECO:0000256" key="6">
    <source>
        <dbReference type="ARBA" id="ARBA00035183"/>
    </source>
</evidence>
<comment type="subcellular location">
    <subcellularLocation>
        <location evidence="1">Mitochondrion</location>
    </subcellularLocation>
</comment>